<evidence type="ECO:0000256" key="5">
    <source>
        <dbReference type="ARBA" id="ARBA00023204"/>
    </source>
</evidence>
<gene>
    <name evidence="7" type="primary">uvrC</name>
    <name evidence="11" type="ORF">DFR58_11783</name>
</gene>
<comment type="subcellular location">
    <subcellularLocation>
        <location evidence="7">Cytoplasm</location>
    </subcellularLocation>
</comment>
<dbReference type="Pfam" id="PF01541">
    <property type="entry name" value="GIY-YIG"/>
    <property type="match status" value="1"/>
</dbReference>
<dbReference type="CDD" id="cd10434">
    <property type="entry name" value="GIY-YIG_UvrC_Cho"/>
    <property type="match status" value="1"/>
</dbReference>
<comment type="caution">
    <text evidence="11">The sequence shown here is derived from an EMBL/GenBank/DDBJ whole genome shotgun (WGS) entry which is preliminary data.</text>
</comment>
<dbReference type="Pfam" id="PF14520">
    <property type="entry name" value="HHH_5"/>
    <property type="match status" value="1"/>
</dbReference>
<dbReference type="GO" id="GO:0005737">
    <property type="term" value="C:cytoplasm"/>
    <property type="evidence" value="ECO:0007669"/>
    <property type="project" value="UniProtKB-SubCell"/>
</dbReference>
<evidence type="ECO:0000259" key="10">
    <source>
        <dbReference type="PROSITE" id="PS50165"/>
    </source>
</evidence>
<evidence type="ECO:0000256" key="3">
    <source>
        <dbReference type="ARBA" id="ARBA00022769"/>
    </source>
</evidence>
<dbReference type="InterPro" id="IPR047296">
    <property type="entry name" value="GIY-YIG_UvrC_Cho"/>
</dbReference>
<keyword evidence="6 7" id="KW-0742">SOS response</keyword>
<feature type="domain" description="UVR" evidence="8">
    <location>
        <begin position="205"/>
        <end position="240"/>
    </location>
</feature>
<name>A0A369AWP1_9FIRM</name>
<protein>
    <recommendedName>
        <fullName evidence="7">UvrABC system protein C</fullName>
        <shortName evidence="7">Protein UvrC</shortName>
    </recommendedName>
    <alternativeName>
        <fullName evidence="7">Excinuclease ABC subunit C</fullName>
    </alternativeName>
</protein>
<keyword evidence="3 7" id="KW-0228">DNA excision</keyword>
<dbReference type="SUPFAM" id="SSF47781">
    <property type="entry name" value="RuvA domain 2-like"/>
    <property type="match status" value="1"/>
</dbReference>
<dbReference type="GO" id="GO:0006289">
    <property type="term" value="P:nucleotide-excision repair"/>
    <property type="evidence" value="ECO:0007669"/>
    <property type="project" value="UniProtKB-UniRule"/>
</dbReference>
<dbReference type="GO" id="GO:0009432">
    <property type="term" value="P:SOS response"/>
    <property type="evidence" value="ECO:0007669"/>
    <property type="project" value="UniProtKB-UniRule"/>
</dbReference>
<dbReference type="SMART" id="SM00465">
    <property type="entry name" value="GIYc"/>
    <property type="match status" value="1"/>
</dbReference>
<dbReference type="PROSITE" id="PS50165">
    <property type="entry name" value="UVRC"/>
    <property type="match status" value="1"/>
</dbReference>
<organism evidence="11 12">
    <name type="scientific">Anaerobacterium chartisolvens</name>
    <dbReference type="NCBI Taxonomy" id="1297424"/>
    <lineage>
        <taxon>Bacteria</taxon>
        <taxon>Bacillati</taxon>
        <taxon>Bacillota</taxon>
        <taxon>Clostridia</taxon>
        <taxon>Eubacteriales</taxon>
        <taxon>Oscillospiraceae</taxon>
        <taxon>Anaerobacterium</taxon>
    </lineage>
</organism>
<dbReference type="RefSeq" id="WP_114298595.1">
    <property type="nucleotide sequence ID" value="NZ_QPJT01000017.1"/>
</dbReference>
<dbReference type="OrthoDB" id="9804933at2"/>
<dbReference type="NCBIfam" id="NF001824">
    <property type="entry name" value="PRK00558.1-5"/>
    <property type="match status" value="1"/>
</dbReference>
<dbReference type="Gene3D" id="4.10.860.10">
    <property type="entry name" value="UVR domain"/>
    <property type="match status" value="1"/>
</dbReference>
<dbReference type="Gene3D" id="3.30.420.340">
    <property type="entry name" value="UvrC, RNAse H endonuclease domain"/>
    <property type="match status" value="1"/>
</dbReference>
<dbReference type="InterPro" id="IPR038476">
    <property type="entry name" value="UvrC_RNase_H_dom_sf"/>
</dbReference>
<feature type="domain" description="GIY-YIG" evidence="9">
    <location>
        <begin position="13"/>
        <end position="92"/>
    </location>
</feature>
<dbReference type="PROSITE" id="PS50164">
    <property type="entry name" value="GIY_YIG"/>
    <property type="match status" value="1"/>
</dbReference>
<dbReference type="Proteomes" id="UP000253034">
    <property type="component" value="Unassembled WGS sequence"/>
</dbReference>
<evidence type="ECO:0000256" key="2">
    <source>
        <dbReference type="ARBA" id="ARBA00022763"/>
    </source>
</evidence>
<comment type="subunit">
    <text evidence="7">Interacts with UvrB in an incision complex.</text>
</comment>
<feature type="domain" description="UvrC family homology region profile" evidence="10">
    <location>
        <begin position="256"/>
        <end position="519"/>
    </location>
</feature>
<dbReference type="AlphaFoldDB" id="A0A369AWP1"/>
<dbReference type="PANTHER" id="PTHR30562:SF1">
    <property type="entry name" value="UVRABC SYSTEM PROTEIN C"/>
    <property type="match status" value="1"/>
</dbReference>
<dbReference type="Pfam" id="PF02151">
    <property type="entry name" value="UVR"/>
    <property type="match status" value="1"/>
</dbReference>
<dbReference type="InterPro" id="IPR010994">
    <property type="entry name" value="RuvA_2-like"/>
</dbReference>
<dbReference type="InterPro" id="IPR001943">
    <property type="entry name" value="UVR_dom"/>
</dbReference>
<dbReference type="NCBIfam" id="TIGR00194">
    <property type="entry name" value="uvrC"/>
    <property type="match status" value="1"/>
</dbReference>
<dbReference type="GO" id="GO:0009380">
    <property type="term" value="C:excinuclease repair complex"/>
    <property type="evidence" value="ECO:0007669"/>
    <property type="project" value="InterPro"/>
</dbReference>
<dbReference type="EMBL" id="QPJT01000017">
    <property type="protein sequence ID" value="RCX13543.1"/>
    <property type="molecule type" value="Genomic_DNA"/>
</dbReference>
<keyword evidence="5 7" id="KW-0234">DNA repair</keyword>
<sequence length="641" mass="74173">MFDIEEELKKLPDKPGVYIMRNEGGDIIYIGKAVVLKNRVRQYFQASSRLTPKTRMMVSQIRLFEYIVTDSELEALILECNMIKKYKPKFNIALKDDKNYYPYIKITMNEDFPKVIMTRSIERDGAKYFGPYANSTAVKETLALIKKIFPIKSCKKVFPRDIGKERPCLNYHIYQCLGPCKGDVDREEYRLLMKDIANFLDGRQEDIIRKLEQKMKAFSEAMDFERAAGCRDKINSLRLIAERQKVLSTAMDDKDVIAFAKNDTDSCVQIFFIRGGKLIGRERFIFEGMGEIEDRELMSSFVKQFYNSAAYVPGEIVMQEDIDEINIIERWLSDKRASQTNKKNARARITVPRKGEKHDIIEMVSQNALIALNQFKDKVRRDDDISNTGLSQLAELLGLDSPPARIEAYDVSNTGSSEMVASMVVFENGVPQNKEYRRFKIKSLARQNDYGSMQEVIYRRFKHAQKEQEQIDRETAEIKKKYGDAWFHDSKACGKFIKIPQLILVDGGLGHVNAISAVLRELDIKIPVFGMVKNDRHRTRGLVSAQKEYDLSSSLPLLRFITSIQDEAHRFAVEYNRRLRDKRYRNSVLDEIEGIGQKRRNMLIKHFGSVKKIKAADIEDLLLVEGINRSVAEKIFNHFRK</sequence>
<dbReference type="Gene3D" id="1.10.150.20">
    <property type="entry name" value="5' to 3' exonuclease, C-terminal subdomain"/>
    <property type="match status" value="1"/>
</dbReference>
<dbReference type="SUPFAM" id="SSF82771">
    <property type="entry name" value="GIY-YIG endonuclease"/>
    <property type="match status" value="1"/>
</dbReference>
<dbReference type="PROSITE" id="PS50151">
    <property type="entry name" value="UVR"/>
    <property type="match status" value="1"/>
</dbReference>
<dbReference type="SMART" id="SM00278">
    <property type="entry name" value="HhH1"/>
    <property type="match status" value="2"/>
</dbReference>
<dbReference type="Pfam" id="PF08459">
    <property type="entry name" value="UvrC_RNaseH_dom"/>
    <property type="match status" value="1"/>
</dbReference>
<dbReference type="FunFam" id="3.40.1440.10:FF:000001">
    <property type="entry name" value="UvrABC system protein C"/>
    <property type="match status" value="1"/>
</dbReference>
<comment type="similarity">
    <text evidence="7">Belongs to the UvrC family.</text>
</comment>
<evidence type="ECO:0000256" key="6">
    <source>
        <dbReference type="ARBA" id="ARBA00023236"/>
    </source>
</evidence>
<evidence type="ECO:0000259" key="8">
    <source>
        <dbReference type="PROSITE" id="PS50151"/>
    </source>
</evidence>
<dbReference type="SUPFAM" id="SSF46600">
    <property type="entry name" value="C-terminal UvrC-binding domain of UvrB"/>
    <property type="match status" value="1"/>
</dbReference>
<comment type="function">
    <text evidence="7">The UvrABC repair system catalyzes the recognition and processing of DNA lesions. UvrC both incises the 5' and 3' sides of the lesion. The N-terminal half is responsible for the 3' incision and the C-terminal half is responsible for the 5' incision.</text>
</comment>
<evidence type="ECO:0000313" key="12">
    <source>
        <dbReference type="Proteomes" id="UP000253034"/>
    </source>
</evidence>
<accession>A0A369AWP1</accession>
<keyword evidence="1 7" id="KW-0963">Cytoplasm</keyword>
<dbReference type="GO" id="GO:0009381">
    <property type="term" value="F:excinuclease ABC activity"/>
    <property type="evidence" value="ECO:0007669"/>
    <property type="project" value="UniProtKB-UniRule"/>
</dbReference>
<dbReference type="InterPro" id="IPR003583">
    <property type="entry name" value="Hlx-hairpin-Hlx_DNA-bd_motif"/>
</dbReference>
<dbReference type="InterPro" id="IPR036876">
    <property type="entry name" value="UVR_dom_sf"/>
</dbReference>
<evidence type="ECO:0000256" key="7">
    <source>
        <dbReference type="HAMAP-Rule" id="MF_00203"/>
    </source>
</evidence>
<keyword evidence="2 7" id="KW-0227">DNA damage</keyword>
<dbReference type="GO" id="GO:0003677">
    <property type="term" value="F:DNA binding"/>
    <property type="evidence" value="ECO:0007669"/>
    <property type="project" value="UniProtKB-UniRule"/>
</dbReference>
<dbReference type="Gene3D" id="3.40.1440.10">
    <property type="entry name" value="GIY-YIG endonuclease"/>
    <property type="match status" value="1"/>
</dbReference>
<evidence type="ECO:0000256" key="1">
    <source>
        <dbReference type="ARBA" id="ARBA00022490"/>
    </source>
</evidence>
<proteinExistence type="inferred from homology"/>
<dbReference type="InterPro" id="IPR001162">
    <property type="entry name" value="UvrC_RNase_H_dom"/>
</dbReference>
<dbReference type="InterPro" id="IPR000305">
    <property type="entry name" value="GIY-YIG_endonuc"/>
</dbReference>
<dbReference type="HAMAP" id="MF_00203">
    <property type="entry name" value="UvrC"/>
    <property type="match status" value="1"/>
</dbReference>
<reference evidence="11 12" key="1">
    <citation type="submission" date="2018-07" db="EMBL/GenBank/DDBJ databases">
        <title>Genomic Encyclopedia of Type Strains, Phase IV (KMG-IV): sequencing the most valuable type-strain genomes for metagenomic binning, comparative biology and taxonomic classification.</title>
        <authorList>
            <person name="Goeker M."/>
        </authorList>
    </citation>
    <scope>NUCLEOTIDE SEQUENCE [LARGE SCALE GENOMIC DNA]</scope>
    <source>
        <strain evidence="11 12">DSM 27016</strain>
    </source>
</reference>
<keyword evidence="12" id="KW-1185">Reference proteome</keyword>
<dbReference type="InterPro" id="IPR050066">
    <property type="entry name" value="UvrABC_protein_C"/>
</dbReference>
<dbReference type="Pfam" id="PF22920">
    <property type="entry name" value="UvrC_RNaseH"/>
    <property type="match status" value="1"/>
</dbReference>
<dbReference type="InterPro" id="IPR004791">
    <property type="entry name" value="UvrC"/>
</dbReference>
<dbReference type="InterPro" id="IPR035901">
    <property type="entry name" value="GIY-YIG_endonuc_sf"/>
</dbReference>
<keyword evidence="4 7" id="KW-0267">Excision nuclease</keyword>
<evidence type="ECO:0000259" key="9">
    <source>
        <dbReference type="PROSITE" id="PS50164"/>
    </source>
</evidence>
<dbReference type="PANTHER" id="PTHR30562">
    <property type="entry name" value="UVRC/OXIDOREDUCTASE"/>
    <property type="match status" value="1"/>
</dbReference>
<evidence type="ECO:0000313" key="11">
    <source>
        <dbReference type="EMBL" id="RCX13543.1"/>
    </source>
</evidence>
<evidence type="ECO:0000256" key="4">
    <source>
        <dbReference type="ARBA" id="ARBA00022881"/>
    </source>
</evidence>